<evidence type="ECO:0000256" key="1">
    <source>
        <dbReference type="ARBA" id="ARBA00022723"/>
    </source>
</evidence>
<keyword evidence="5" id="KW-1185">Reference proteome</keyword>
<dbReference type="PANTHER" id="PTHR22789:SF0">
    <property type="entry name" value="3-OXO-TETRONATE 4-PHOSPHATE DECARBOXYLASE-RELATED"/>
    <property type="match status" value="1"/>
</dbReference>
<evidence type="ECO:0000256" key="2">
    <source>
        <dbReference type="ARBA" id="ARBA00023239"/>
    </source>
</evidence>
<reference evidence="4 5" key="1">
    <citation type="submission" date="2019-04" db="EMBL/GenBank/DDBJ databases">
        <title>Microbes associate with the intestines of laboratory mice.</title>
        <authorList>
            <person name="Navarre W."/>
            <person name="Wong E."/>
            <person name="Huang K."/>
            <person name="Tropini C."/>
            <person name="Ng K."/>
            <person name="Yu B."/>
        </authorList>
    </citation>
    <scope>NUCLEOTIDE SEQUENCE [LARGE SCALE GENOMIC DNA]</scope>
    <source>
        <strain evidence="4 5">NM07_P-09</strain>
    </source>
</reference>
<dbReference type="EMBL" id="SRYE01000001">
    <property type="protein sequence ID" value="TGY63087.1"/>
    <property type="molecule type" value="Genomic_DNA"/>
</dbReference>
<dbReference type="PANTHER" id="PTHR22789">
    <property type="entry name" value="FUCULOSE PHOSPHATE ALDOLASE"/>
    <property type="match status" value="1"/>
</dbReference>
<dbReference type="RefSeq" id="WP_136011712.1">
    <property type="nucleotide sequence ID" value="NZ_SRYE01000001.1"/>
</dbReference>
<dbReference type="SUPFAM" id="SSF53639">
    <property type="entry name" value="AraD/HMP-PK domain-like"/>
    <property type="match status" value="1"/>
</dbReference>
<dbReference type="EC" id="4.1.2.19" evidence="4"/>
<evidence type="ECO:0000313" key="4">
    <source>
        <dbReference type="EMBL" id="TGY63087.1"/>
    </source>
</evidence>
<dbReference type="GO" id="GO:0005829">
    <property type="term" value="C:cytosol"/>
    <property type="evidence" value="ECO:0007669"/>
    <property type="project" value="TreeGrafter"/>
</dbReference>
<dbReference type="AlphaFoldDB" id="A0A4S2F3U2"/>
<dbReference type="InterPro" id="IPR050197">
    <property type="entry name" value="Aldolase_class_II_sugar_metab"/>
</dbReference>
<dbReference type="InterPro" id="IPR001303">
    <property type="entry name" value="Aldolase_II/adducin_N"/>
</dbReference>
<keyword evidence="2 4" id="KW-0456">Lyase</keyword>
<protein>
    <submittedName>
        <fullName evidence="4">Rhamnulose-1-phosphate aldolase</fullName>
        <ecNumber evidence="4">4.1.2.19</ecNumber>
    </submittedName>
</protein>
<proteinExistence type="predicted"/>
<comment type="caution">
    <text evidence="4">The sequence shown here is derived from an EMBL/GenBank/DDBJ whole genome shotgun (WGS) entry which is preliminary data.</text>
</comment>
<feature type="domain" description="Class II aldolase/adducin N-terminal" evidence="3">
    <location>
        <begin position="10"/>
        <end position="235"/>
    </location>
</feature>
<dbReference type="Proteomes" id="UP000310263">
    <property type="component" value="Unassembled WGS sequence"/>
</dbReference>
<dbReference type="GO" id="GO:0019323">
    <property type="term" value="P:pentose catabolic process"/>
    <property type="evidence" value="ECO:0007669"/>
    <property type="project" value="TreeGrafter"/>
</dbReference>
<name>A0A4S2F3U2_9ACTN</name>
<evidence type="ECO:0000259" key="3">
    <source>
        <dbReference type="SMART" id="SM01007"/>
    </source>
</evidence>
<keyword evidence="1" id="KW-0479">Metal-binding</keyword>
<dbReference type="Pfam" id="PF00596">
    <property type="entry name" value="Aldolase_II"/>
    <property type="match status" value="1"/>
</dbReference>
<dbReference type="OrthoDB" id="9784634at2"/>
<dbReference type="SMART" id="SM01007">
    <property type="entry name" value="Aldolase_II"/>
    <property type="match status" value="1"/>
</dbReference>
<dbReference type="InterPro" id="IPR036409">
    <property type="entry name" value="Aldolase_II/adducin_N_sf"/>
</dbReference>
<dbReference type="Gene3D" id="3.40.225.10">
    <property type="entry name" value="Class II aldolase/adducin N-terminal domain"/>
    <property type="match status" value="1"/>
</dbReference>
<organism evidence="4 5">
    <name type="scientific">Muricaecibacterium torontonense</name>
    <dbReference type="NCBI Taxonomy" id="3032871"/>
    <lineage>
        <taxon>Bacteria</taxon>
        <taxon>Bacillati</taxon>
        <taxon>Actinomycetota</taxon>
        <taxon>Coriobacteriia</taxon>
        <taxon>Coriobacteriales</taxon>
        <taxon>Atopobiaceae</taxon>
        <taxon>Muricaecibacterium</taxon>
    </lineage>
</organism>
<sequence>MDWKEIAAVKEVKELTYLMWDKGWDEANGGNISYILTDEEVAALGYTPGSGRQVELADIPAAMRGRFVLTTATGSYFREVRDDVDSLLGIIYLPPEGDYYEIAYGLEGNKPSSEFPSHLAAQAVRLAADPEQRVVMHNHASNVLAMTHVGPTNARDFTRALWRIITEAMYLFPDGVGFVPWCVCGGQEIADKTNEQMKDCRIVIWQYHGVFTAGRSLHDAFGLLETVEKCCAAWMAAEACGHRNPGISDEQLKDLCRAFGLTPHPGYLD</sequence>
<accession>A0A4S2F3U2</accession>
<dbReference type="NCBIfam" id="NF002963">
    <property type="entry name" value="PRK03634.1"/>
    <property type="match status" value="1"/>
</dbReference>
<dbReference type="GO" id="GO:0008994">
    <property type="term" value="F:rhamnulose-1-phosphate aldolase activity"/>
    <property type="evidence" value="ECO:0007669"/>
    <property type="project" value="UniProtKB-EC"/>
</dbReference>
<evidence type="ECO:0000313" key="5">
    <source>
        <dbReference type="Proteomes" id="UP000310263"/>
    </source>
</evidence>
<dbReference type="GO" id="GO:0046872">
    <property type="term" value="F:metal ion binding"/>
    <property type="evidence" value="ECO:0007669"/>
    <property type="project" value="UniProtKB-KW"/>
</dbReference>
<gene>
    <name evidence="4" type="primary">rhaD</name>
    <name evidence="4" type="ORF">E5334_00785</name>
</gene>